<dbReference type="InterPro" id="IPR038062">
    <property type="entry name" value="ScdA-like_N_sf"/>
</dbReference>
<dbReference type="InterPro" id="IPR023883">
    <property type="entry name" value="CHP03980_redox-disulphide"/>
</dbReference>
<dbReference type="RefSeq" id="WP_286018140.1">
    <property type="nucleotide sequence ID" value="NZ_CP127247.1"/>
</dbReference>
<dbReference type="SUPFAM" id="SSF140683">
    <property type="entry name" value="SP0561-like"/>
    <property type="match status" value="1"/>
</dbReference>
<keyword evidence="3" id="KW-1185">Reference proteome</keyword>
<name>A0A9Y2P3D0_9RHOB</name>
<proteinExistence type="predicted"/>
<dbReference type="Proteomes" id="UP001238334">
    <property type="component" value="Chromosome"/>
</dbReference>
<protein>
    <submittedName>
        <fullName evidence="2">DUF1858 domain-containing protein</fullName>
    </submittedName>
</protein>
<dbReference type="Gene3D" id="1.10.3910.10">
    <property type="entry name" value="SP0561-like"/>
    <property type="match status" value="1"/>
</dbReference>
<evidence type="ECO:0000259" key="1">
    <source>
        <dbReference type="Pfam" id="PF08984"/>
    </source>
</evidence>
<feature type="domain" description="DUF1858" evidence="1">
    <location>
        <begin position="33"/>
        <end position="85"/>
    </location>
</feature>
<sequence length="103" mass="11496">MIQNKVAGFFGAIVQYTAGCLRRTRDQDRMVLIDKTLLVSEILARYPQTVPVFLKYQMLCVGCLVAPFHSIEDACLEHDLDEDAFRADLTTAIAQATQTDKSA</sequence>
<dbReference type="KEGG" id="ppso:QPJ95_16200"/>
<organism evidence="2 3">
    <name type="scientific">Parasedimentitalea psychrophila</name>
    <dbReference type="NCBI Taxonomy" id="2997337"/>
    <lineage>
        <taxon>Bacteria</taxon>
        <taxon>Pseudomonadati</taxon>
        <taxon>Pseudomonadota</taxon>
        <taxon>Alphaproteobacteria</taxon>
        <taxon>Rhodobacterales</taxon>
        <taxon>Paracoccaceae</taxon>
        <taxon>Parasedimentitalea</taxon>
    </lineage>
</organism>
<dbReference type="Pfam" id="PF08984">
    <property type="entry name" value="DUF1858"/>
    <property type="match status" value="1"/>
</dbReference>
<reference evidence="2 3" key="1">
    <citation type="submission" date="2023-06" db="EMBL/GenBank/DDBJ databases">
        <title>Parasedimentitalea psychrophila sp. nov., a psychrophilic bacterium isolated from deep-sea sediment.</title>
        <authorList>
            <person name="Li A."/>
        </authorList>
    </citation>
    <scope>NUCLEOTIDE SEQUENCE [LARGE SCALE GENOMIC DNA]</scope>
    <source>
        <strain evidence="2 3">QS115</strain>
    </source>
</reference>
<evidence type="ECO:0000313" key="2">
    <source>
        <dbReference type="EMBL" id="WIY24149.1"/>
    </source>
</evidence>
<evidence type="ECO:0000313" key="3">
    <source>
        <dbReference type="Proteomes" id="UP001238334"/>
    </source>
</evidence>
<dbReference type="PANTHER" id="PTHR39341">
    <property type="entry name" value="BSL7085 PROTEIN"/>
    <property type="match status" value="1"/>
</dbReference>
<dbReference type="PANTHER" id="PTHR39341:SF1">
    <property type="entry name" value="DUF1858 DOMAIN-CONTAINING PROTEIN"/>
    <property type="match status" value="1"/>
</dbReference>
<dbReference type="InterPro" id="IPR015077">
    <property type="entry name" value="DUF1858"/>
</dbReference>
<dbReference type="AlphaFoldDB" id="A0A9Y2P3D0"/>
<dbReference type="EMBL" id="CP127247">
    <property type="protein sequence ID" value="WIY24149.1"/>
    <property type="molecule type" value="Genomic_DNA"/>
</dbReference>
<accession>A0A9Y2P3D0</accession>
<gene>
    <name evidence="2" type="ORF">QPJ95_16200</name>
</gene>
<dbReference type="NCBIfam" id="TIGR03980">
    <property type="entry name" value="prismane_assoc"/>
    <property type="match status" value="1"/>
</dbReference>